<feature type="domain" description="USP" evidence="3">
    <location>
        <begin position="550"/>
        <end position="917"/>
    </location>
</feature>
<dbReference type="GO" id="GO:0004535">
    <property type="term" value="F:poly(A)-specific ribonuclease activity"/>
    <property type="evidence" value="ECO:0007669"/>
    <property type="project" value="TreeGrafter"/>
</dbReference>
<proteinExistence type="predicted"/>
<dbReference type="InterPro" id="IPR012337">
    <property type="entry name" value="RNaseH-like_sf"/>
</dbReference>
<dbReference type="InterPro" id="IPR013520">
    <property type="entry name" value="Ribonucl_H"/>
</dbReference>
<gene>
    <name evidence="4" type="ORF">BB558_000965</name>
</gene>
<dbReference type="InterPro" id="IPR028889">
    <property type="entry name" value="USP"/>
</dbReference>
<dbReference type="Gene3D" id="3.90.70.10">
    <property type="entry name" value="Cysteine proteinases"/>
    <property type="match status" value="1"/>
</dbReference>
<keyword evidence="1" id="KW-0853">WD repeat</keyword>
<dbReference type="GO" id="GO:0031251">
    <property type="term" value="C:PAN complex"/>
    <property type="evidence" value="ECO:0007669"/>
    <property type="project" value="TreeGrafter"/>
</dbReference>
<dbReference type="GO" id="GO:0000932">
    <property type="term" value="C:P-body"/>
    <property type="evidence" value="ECO:0007669"/>
    <property type="project" value="TreeGrafter"/>
</dbReference>
<feature type="compositionally biased region" description="Polar residues" evidence="2">
    <location>
        <begin position="501"/>
        <end position="511"/>
    </location>
</feature>
<dbReference type="InterPro" id="IPR015943">
    <property type="entry name" value="WD40/YVTN_repeat-like_dom_sf"/>
</dbReference>
<dbReference type="SUPFAM" id="SSF53098">
    <property type="entry name" value="Ribonuclease H-like"/>
    <property type="match status" value="1"/>
</dbReference>
<dbReference type="InterPro" id="IPR028881">
    <property type="entry name" value="PAN2_UCH_dom"/>
</dbReference>
<dbReference type="GO" id="GO:0000289">
    <property type="term" value="P:nuclear-transcribed mRNA poly(A) tail shortening"/>
    <property type="evidence" value="ECO:0007669"/>
    <property type="project" value="TreeGrafter"/>
</dbReference>
<feature type="region of interest" description="Disordered" evidence="2">
    <location>
        <begin position="428"/>
        <end position="511"/>
    </location>
</feature>
<reference evidence="4 5" key="1">
    <citation type="journal article" date="2018" name="MBio">
        <title>Comparative Genomics Reveals the Core Gene Toolbox for the Fungus-Insect Symbiosis.</title>
        <authorList>
            <person name="Wang Y."/>
            <person name="Stata M."/>
            <person name="Wang W."/>
            <person name="Stajich J.E."/>
            <person name="White M.M."/>
            <person name="Moncalvo J.M."/>
        </authorList>
    </citation>
    <scope>NUCLEOTIDE SEQUENCE [LARGE SCALE GENOMIC DNA]</scope>
    <source>
        <strain evidence="4 5">AUS-126-30</strain>
    </source>
</reference>
<dbReference type="Pfam" id="PF13423">
    <property type="entry name" value="UCH_1"/>
    <property type="match status" value="1"/>
</dbReference>
<evidence type="ECO:0000256" key="1">
    <source>
        <dbReference type="ARBA" id="ARBA00022574"/>
    </source>
</evidence>
<dbReference type="InterPro" id="IPR036397">
    <property type="entry name" value="RNaseH_sf"/>
</dbReference>
<comment type="caution">
    <text evidence="4">The sequence shown here is derived from an EMBL/GenBank/DDBJ whole genome shotgun (WGS) entry which is preliminary data.</text>
</comment>
<dbReference type="Gene3D" id="2.130.10.10">
    <property type="entry name" value="YVTN repeat-like/Quinoprotein amine dehydrogenase"/>
    <property type="match status" value="1"/>
</dbReference>
<dbReference type="Proteomes" id="UP000245591">
    <property type="component" value="Unassembled WGS sequence"/>
</dbReference>
<feature type="compositionally biased region" description="Polar residues" evidence="2">
    <location>
        <begin position="470"/>
        <end position="484"/>
    </location>
</feature>
<evidence type="ECO:0000259" key="3">
    <source>
        <dbReference type="PROSITE" id="PS50235"/>
    </source>
</evidence>
<dbReference type="PANTHER" id="PTHR15728">
    <property type="entry name" value="DEADENYLATION COMPLEX CATALYTIC SUBUNIT PAN2"/>
    <property type="match status" value="1"/>
</dbReference>
<dbReference type="GO" id="GO:0003676">
    <property type="term" value="F:nucleic acid binding"/>
    <property type="evidence" value="ECO:0007669"/>
    <property type="project" value="InterPro"/>
</dbReference>
<accession>A0A2U1JCY0</accession>
<dbReference type="InterPro" id="IPR036322">
    <property type="entry name" value="WD40_repeat_dom_sf"/>
</dbReference>
<dbReference type="Gene3D" id="3.30.420.10">
    <property type="entry name" value="Ribonuclease H-like superfamily/Ribonuclease H"/>
    <property type="match status" value="1"/>
</dbReference>
<dbReference type="InterPro" id="IPR050785">
    <property type="entry name" value="PAN2-PAN3_catalytic_subunit"/>
</dbReference>
<dbReference type="SUPFAM" id="SSF54001">
    <property type="entry name" value="Cysteine proteinases"/>
    <property type="match status" value="1"/>
</dbReference>
<evidence type="ECO:0000313" key="4">
    <source>
        <dbReference type="EMBL" id="PWA02874.1"/>
    </source>
</evidence>
<evidence type="ECO:0000256" key="2">
    <source>
        <dbReference type="SAM" id="MobiDB-lite"/>
    </source>
</evidence>
<dbReference type="InterPro" id="IPR038765">
    <property type="entry name" value="Papain-like_cys_pep_sf"/>
</dbReference>
<dbReference type="SMART" id="SM00479">
    <property type="entry name" value="EXOIII"/>
    <property type="match status" value="1"/>
</dbReference>
<protein>
    <recommendedName>
        <fullName evidence="3">USP domain-containing protein</fullName>
    </recommendedName>
</protein>
<evidence type="ECO:0000313" key="5">
    <source>
        <dbReference type="Proteomes" id="UP000245591"/>
    </source>
</evidence>
<organism evidence="4 5">
    <name type="scientific">Smittium angustum</name>
    <dbReference type="NCBI Taxonomy" id="133377"/>
    <lineage>
        <taxon>Eukaryota</taxon>
        <taxon>Fungi</taxon>
        <taxon>Fungi incertae sedis</taxon>
        <taxon>Zoopagomycota</taxon>
        <taxon>Kickxellomycotina</taxon>
        <taxon>Harpellomycetes</taxon>
        <taxon>Harpellales</taxon>
        <taxon>Legeriomycetaceae</taxon>
        <taxon>Smittium</taxon>
    </lineage>
</organism>
<dbReference type="SUPFAM" id="SSF50978">
    <property type="entry name" value="WD40 repeat-like"/>
    <property type="match status" value="1"/>
</dbReference>
<dbReference type="AlphaFoldDB" id="A0A2U1JCY0"/>
<feature type="compositionally biased region" description="Basic and acidic residues" evidence="2">
    <location>
        <begin position="438"/>
        <end position="451"/>
    </location>
</feature>
<keyword evidence="5" id="KW-1185">Reference proteome</keyword>
<name>A0A2U1JCY0_SMIAN</name>
<sequence length="1202" mass="134974">MDDTNPWFELEKNFITGIHYTPTAITSLAIDYQYPLIWAGDSQGRVSSYNFDNDYSVSQYSSFVPSKRNIKELLPDKRGIWILAEDILQLRKPSGLVSLSHRPQLAENFQCMDINKINQNEIIISVGERKAKILNMDRGTVQKKIEAESEVTAMSFEKELILGTATGMIVIRDPRYNFKATSWVDGYSGGLCSLKTSNSYILTSGFTLANGEDITVEDWSVKLFDSRKLTEPISEYNTYTPTTLYTSSELMSKIHCLHDDGFIEELDISSGSIIDYPLFQAEVNDICMATSAAIVGDYKGVAIGDSSGILHFWNYGYPEENSFFSSTEKLNSPSFSTPQINFPVDDDRFRLSSVKSPYYINLENNVNGILSNQNDNDIRINELPNLLSDSFGKDLVFDAGKPAGKVATEVLSKMQIHGIVGSVANTTRRRHNQVVESKNWRDSLAKKDKSKSSSVFISNKNRNKFDKNGSPKSPSDSKSNQTFGYKSKNSHNGALKPKEYPNSQNQKLGVGMNSNGFEHIPEYLKRVEIQYSRFGVEDFNFYHYNKTSFGGLESNITNSYMNSLLQVLYFSPFIKSIAVKHSKSLCKNSNCLLCELGFLFSMLEDSNGSNCQATNLLRKIGELPEASALDILEPESPTVNTAYTRLVQAAHRFILEQTNSQCSADIKGVDGDVISKPIEETFGIPLVTSMECTCGFVEKRTSKPFAIELTRGINSFSSSTLLSGGQANLRKIENGGFTNFSQLVSSSLKFNENYNMCPKCKNKNRANLIRTLSDFPGNYIAINCPLPPPPTQITTSTNKGSSPSNSTFWWKHKLGNSENWLPNKINFYKDETGEFCVGQDNTTNTCGSEVSEYELYAVISEIRLTPTSRSHLIAHIYDLESKSWYCFNDFVVEKVNAEEVCMFTEWRVPSIIYYRSSLNKDSGGSSDVMYNFSLLKEIFSDSKILSIKKPKTKLGPGHFSPSKNNRTMKSGIDLKKPIGSKKQVMKNVVVPLTDLEIMQILNLKSDKVDEDSDDTKSKIFKCAIDAEFVMLAAADTEIHSSGTESLYRPRTFSLARVSVVRGEGPLEEGDLDVETSPHKLVTFKQSYRKLRALVDCGCLFIGHGLASDFRTINLFVPKTQISDTVKLFQSSRHMRIVNLKFLAWYFLGLVVQKKEHCSIEDSVTALKLYKKFKELKDTGRIDVEIENMYNTGFSVNWKLPTQ</sequence>
<dbReference type="EMBL" id="MBFU01000047">
    <property type="protein sequence ID" value="PWA02874.1"/>
    <property type="molecule type" value="Genomic_DNA"/>
</dbReference>
<dbReference type="PANTHER" id="PTHR15728:SF0">
    <property type="entry name" value="PAN2-PAN3 DEADENYLATION COMPLEX CATALYTIC SUBUNIT PAN2"/>
    <property type="match status" value="1"/>
</dbReference>
<dbReference type="PROSITE" id="PS50235">
    <property type="entry name" value="USP_3"/>
    <property type="match status" value="1"/>
</dbReference>